<accession>A0A9Q1JNH9</accession>
<dbReference type="EMBL" id="JAKOGI010001335">
    <property type="protein sequence ID" value="KAJ8426200.1"/>
    <property type="molecule type" value="Genomic_DNA"/>
</dbReference>
<evidence type="ECO:0000313" key="2">
    <source>
        <dbReference type="Proteomes" id="UP001153076"/>
    </source>
</evidence>
<protein>
    <submittedName>
        <fullName evidence="1">Uncharacterized protein</fullName>
    </submittedName>
</protein>
<sequence>MVLAIHYERCKFELFNVDLDRYQIIDLYQDTYLEGNKSRLESPKYFWFVYSAAKCFKKEAALAYPNILNHFIIQQLQLCLTTPIDELIESPKPTIVLSAYLSSQLGSSSQPTMPSLDKIDVSLGGLEAYDLRNLNQQTTASNFDYKRTWGRQ</sequence>
<keyword evidence="2" id="KW-1185">Reference proteome</keyword>
<comment type="caution">
    <text evidence="1">The sequence shown here is derived from an EMBL/GenBank/DDBJ whole genome shotgun (WGS) entry which is preliminary data.</text>
</comment>
<dbReference type="AlphaFoldDB" id="A0A9Q1JNH9"/>
<evidence type="ECO:0000313" key="1">
    <source>
        <dbReference type="EMBL" id="KAJ8426200.1"/>
    </source>
</evidence>
<proteinExistence type="predicted"/>
<name>A0A9Q1JNH9_9CARY</name>
<organism evidence="1 2">
    <name type="scientific">Carnegiea gigantea</name>
    <dbReference type="NCBI Taxonomy" id="171969"/>
    <lineage>
        <taxon>Eukaryota</taxon>
        <taxon>Viridiplantae</taxon>
        <taxon>Streptophyta</taxon>
        <taxon>Embryophyta</taxon>
        <taxon>Tracheophyta</taxon>
        <taxon>Spermatophyta</taxon>
        <taxon>Magnoliopsida</taxon>
        <taxon>eudicotyledons</taxon>
        <taxon>Gunneridae</taxon>
        <taxon>Pentapetalae</taxon>
        <taxon>Caryophyllales</taxon>
        <taxon>Cactineae</taxon>
        <taxon>Cactaceae</taxon>
        <taxon>Cactoideae</taxon>
        <taxon>Echinocereeae</taxon>
        <taxon>Carnegiea</taxon>
    </lineage>
</organism>
<reference evidence="1" key="1">
    <citation type="submission" date="2022-04" db="EMBL/GenBank/DDBJ databases">
        <title>Carnegiea gigantea Genome sequencing and assembly v2.</title>
        <authorList>
            <person name="Copetti D."/>
            <person name="Sanderson M.J."/>
            <person name="Burquez A."/>
            <person name="Wojciechowski M.F."/>
        </authorList>
    </citation>
    <scope>NUCLEOTIDE SEQUENCE</scope>
    <source>
        <strain evidence="1">SGP5-SGP5p</strain>
        <tissue evidence="1">Aerial part</tissue>
    </source>
</reference>
<gene>
    <name evidence="1" type="ORF">Cgig2_008917</name>
</gene>
<dbReference type="Proteomes" id="UP001153076">
    <property type="component" value="Unassembled WGS sequence"/>
</dbReference>